<proteinExistence type="predicted"/>
<accession>A0ABT8GG67</accession>
<dbReference type="EMBL" id="JAUHQA010000001">
    <property type="protein sequence ID" value="MDN4480431.1"/>
    <property type="molecule type" value="Genomic_DNA"/>
</dbReference>
<dbReference type="EC" id="2.4.-.-" evidence="3"/>
<reference evidence="3" key="1">
    <citation type="submission" date="2023-06" db="EMBL/GenBank/DDBJ databases">
        <title>Egi l300058.</title>
        <authorList>
            <person name="Gao L."/>
            <person name="Fang B.-Z."/>
            <person name="Li W.-J."/>
        </authorList>
    </citation>
    <scope>NUCLEOTIDE SEQUENCE</scope>
    <source>
        <strain evidence="3">EGI L300058</strain>
    </source>
</reference>
<dbReference type="Proteomes" id="UP001172708">
    <property type="component" value="Unassembled WGS sequence"/>
</dbReference>
<comment type="caution">
    <text evidence="3">The sequence shown here is derived from an EMBL/GenBank/DDBJ whole genome shotgun (WGS) entry which is preliminary data.</text>
</comment>
<feature type="domain" description="Glycosyltransferase 2-like" evidence="2">
    <location>
        <begin position="370"/>
        <end position="476"/>
    </location>
</feature>
<dbReference type="CDD" id="cd00761">
    <property type="entry name" value="Glyco_tranf_GTA_type"/>
    <property type="match status" value="1"/>
</dbReference>
<organism evidence="3 4">
    <name type="scientific">Demequina muriae</name>
    <dbReference type="NCBI Taxonomy" id="3051664"/>
    <lineage>
        <taxon>Bacteria</taxon>
        <taxon>Bacillati</taxon>
        <taxon>Actinomycetota</taxon>
        <taxon>Actinomycetes</taxon>
        <taxon>Micrococcales</taxon>
        <taxon>Demequinaceae</taxon>
        <taxon>Demequina</taxon>
    </lineage>
</organism>
<dbReference type="InterPro" id="IPR029044">
    <property type="entry name" value="Nucleotide-diphossugar_trans"/>
</dbReference>
<evidence type="ECO:0000259" key="2">
    <source>
        <dbReference type="Pfam" id="PF00535"/>
    </source>
</evidence>
<dbReference type="Pfam" id="PF00535">
    <property type="entry name" value="Glycos_transf_2"/>
    <property type="match status" value="1"/>
</dbReference>
<sequence>MTSDIGSDSAASAGSTAPDADLQELRELHERIRALESSLVAVRSELESETRALGALFVNARKLSADRDALIRHSDDLRDRLGTVLGSRRWRLLEAPRAAVRVLRRAMGRPTGVRMTVPAPPALKARRRLVPRPEEPARDVTAIARRDRGALLVKMREWERLSLDESSWVAYHVAMIKWCARALGPGFTVQSFEALSDKYDAVPRALRRRLGERTYVEVVRIAAAAMTRVGRYDDAVQLISSEIESGSSELRFDRAEISWSREPERAVEDIVAVLADEQLPPERRTRAERLLSHLDGTAVGGDDSADPQLWLTRANHALKEGRLTDQRDALNAYFDAVGRARPLADDAGAFSFESLVKRTENSFSDGPLVSVVMSTYNSSATLQYAVRSILEQTYANLELIVVDDLSTDGTPEALAEIAQADPRVRLILPETNGGTYRNRNLAFRAARGEYVTFHDSDDWAHPERIQVHVDAMQADPGLLATRSEWLRSYPDGRIEFRRWGVTLAHPNPASTFFSREVIDRIGDYDTVRFGADSEYWKRAVAVFGSSAIRDIRETLGFGLLHEQSLTQRGAGAWSEDHHSAARAQYTCAFTVWHLTSELDRLRVDAESSQREFWAPPAMLSGPRRQPSAGSLAQTYPVDGTSAVLFAIVAESSASGALIEQTLASLTAQTDGHWRAIVVVPADTTFDAADGRVAVVDAAEPLSPHHQIAVAAQRLRALGGGHLGILDAGTLVHEGITAELRNHVGQTVEIARGLVVDPQSGAVAECSTQGTLGIDDLVSYSRIPWIPRRALPVATDGASLDGPWELPALMAESHVSALPGFAARTDGPQALAAKARVGEGEWRSFVDGLAADAEGRADVDLTRPFGAFALDDA</sequence>
<dbReference type="SUPFAM" id="SSF53448">
    <property type="entry name" value="Nucleotide-diphospho-sugar transferases"/>
    <property type="match status" value="1"/>
</dbReference>
<name>A0ABT8GG67_9MICO</name>
<dbReference type="InterPro" id="IPR050834">
    <property type="entry name" value="Glycosyltransf_2"/>
</dbReference>
<dbReference type="GO" id="GO:0016757">
    <property type="term" value="F:glycosyltransferase activity"/>
    <property type="evidence" value="ECO:0007669"/>
    <property type="project" value="UniProtKB-KW"/>
</dbReference>
<dbReference type="PANTHER" id="PTHR43685">
    <property type="entry name" value="GLYCOSYLTRANSFERASE"/>
    <property type="match status" value="1"/>
</dbReference>
<keyword evidence="3" id="KW-0328">Glycosyltransferase</keyword>
<dbReference type="RefSeq" id="WP_301141825.1">
    <property type="nucleotide sequence ID" value="NZ_JAUHQA010000001.1"/>
</dbReference>
<evidence type="ECO:0000256" key="1">
    <source>
        <dbReference type="SAM" id="MobiDB-lite"/>
    </source>
</evidence>
<dbReference type="Gene3D" id="3.90.550.10">
    <property type="entry name" value="Spore Coat Polysaccharide Biosynthesis Protein SpsA, Chain A"/>
    <property type="match status" value="1"/>
</dbReference>
<protein>
    <submittedName>
        <fullName evidence="3">Glycosyltransferase</fullName>
        <ecNumber evidence="3">2.4.-.-</ecNumber>
    </submittedName>
</protein>
<keyword evidence="4" id="KW-1185">Reference proteome</keyword>
<dbReference type="InterPro" id="IPR001173">
    <property type="entry name" value="Glyco_trans_2-like"/>
</dbReference>
<keyword evidence="3" id="KW-0808">Transferase</keyword>
<evidence type="ECO:0000313" key="4">
    <source>
        <dbReference type="Proteomes" id="UP001172708"/>
    </source>
</evidence>
<feature type="region of interest" description="Disordered" evidence="1">
    <location>
        <begin position="1"/>
        <end position="20"/>
    </location>
</feature>
<evidence type="ECO:0000313" key="3">
    <source>
        <dbReference type="EMBL" id="MDN4480431.1"/>
    </source>
</evidence>
<gene>
    <name evidence="3" type="ORF">QQX02_05790</name>
</gene>
<dbReference type="PANTHER" id="PTHR43685:SF2">
    <property type="entry name" value="GLYCOSYLTRANSFERASE 2-LIKE DOMAIN-CONTAINING PROTEIN"/>
    <property type="match status" value="1"/>
</dbReference>